<proteinExistence type="predicted"/>
<evidence type="ECO:0000313" key="1">
    <source>
        <dbReference type="EMBL" id="SDP94705.1"/>
    </source>
</evidence>
<accession>A0A1H0WW82</accession>
<protein>
    <submittedName>
        <fullName evidence="1">Uncharacterized protein</fullName>
    </submittedName>
</protein>
<organism evidence="1 2">
    <name type="scientific">Lentzea jiangxiensis</name>
    <dbReference type="NCBI Taxonomy" id="641025"/>
    <lineage>
        <taxon>Bacteria</taxon>
        <taxon>Bacillati</taxon>
        <taxon>Actinomycetota</taxon>
        <taxon>Actinomycetes</taxon>
        <taxon>Pseudonocardiales</taxon>
        <taxon>Pseudonocardiaceae</taxon>
        <taxon>Lentzea</taxon>
    </lineage>
</organism>
<keyword evidence="2" id="KW-1185">Reference proteome</keyword>
<name>A0A1H0WW82_9PSEU</name>
<dbReference type="RefSeq" id="WP_245734133.1">
    <property type="nucleotide sequence ID" value="NZ_FNIX01000024.1"/>
</dbReference>
<dbReference type="EMBL" id="FNIX01000024">
    <property type="protein sequence ID" value="SDP94705.1"/>
    <property type="molecule type" value="Genomic_DNA"/>
</dbReference>
<reference evidence="2" key="1">
    <citation type="submission" date="2016-10" db="EMBL/GenBank/DDBJ databases">
        <authorList>
            <person name="Varghese N."/>
            <person name="Submissions S."/>
        </authorList>
    </citation>
    <scope>NUCLEOTIDE SEQUENCE [LARGE SCALE GENOMIC DNA]</scope>
    <source>
        <strain evidence="2">CGMCC 4.6609</strain>
    </source>
</reference>
<dbReference type="AlphaFoldDB" id="A0A1H0WW82"/>
<sequence length="70" mass="7996">MQFTTRTEGSELFVNPLMGVYLSVDLDALARGVHYLPLLENTRTAFDVALAIEEYRESSEKRRPRCALPH</sequence>
<gene>
    <name evidence="1" type="ORF">SAMN05421507_12428</name>
</gene>
<dbReference type="STRING" id="641025.SAMN05421507_12428"/>
<evidence type="ECO:0000313" key="2">
    <source>
        <dbReference type="Proteomes" id="UP000199691"/>
    </source>
</evidence>
<dbReference type="Proteomes" id="UP000199691">
    <property type="component" value="Unassembled WGS sequence"/>
</dbReference>